<keyword evidence="4" id="KW-1185">Reference proteome</keyword>
<accession>A0A8H6J6S5</accession>
<dbReference type="PANTHER" id="PTHR10622:SF10">
    <property type="entry name" value="HET DOMAIN-CONTAINING PROTEIN"/>
    <property type="match status" value="1"/>
</dbReference>
<sequence length="397" mass="43396">PCWLKDHEKNQDTYASLEPLILQLGQNLAEKASALSRRAGFDKIVQRARVARDRGLQYVWVDTCCIDKTSSAELSEAINSMYQWYSAAEACFAFLSDVVHCEPCDGTETAPAVVDLPSESGCTRLSGRRAAAAGQSYHAVLEPGVYDAKGEKYAICHPMSRVRDQQSEPQSGEEMIRSPSGPVKIPMSSIPRGWPVTVVVLKEPPPPPRPSLGSCFFSIEAADHRHPGAVGADMGLLLVETCPPPLQVERSTPGSLSFRCQAPHTRAYLLRFVVAEEPARQFVVAVTIDPANLHWSQQSRVADDNDRPGRGITMKADFPNACPPSPERQGALAGRRGKYFDGTLQFPSLASAIVNAKGEFALNPFWTAYVEENLDILDGGRASPWTRTWSGTRGRTT</sequence>
<comment type="caution">
    <text evidence="3">The sequence shown here is derived from an EMBL/GenBank/DDBJ whole genome shotgun (WGS) entry which is preliminary data.</text>
</comment>
<protein>
    <submittedName>
        <fullName evidence="3">Het domain-containing protein</fullName>
    </submittedName>
</protein>
<reference evidence="3 4" key="1">
    <citation type="journal article" date="2020" name="Phytopathology">
        <title>Genome Sequence Resources of Colletotrichum truncatum, C. plurivorum, C. musicola, and C. sojae: Four Species Pathogenic to Soybean (Glycine max).</title>
        <authorList>
            <person name="Rogerio F."/>
            <person name="Boufleur T.R."/>
            <person name="Ciampi-Guillardi M."/>
            <person name="Sukno S.A."/>
            <person name="Thon M.R."/>
            <person name="Massola Junior N.S."/>
            <person name="Baroncelli R."/>
        </authorList>
    </citation>
    <scope>NUCLEOTIDE SEQUENCE [LARGE SCALE GENOMIC DNA]</scope>
    <source>
        <strain evidence="3 4">LFN0009</strain>
    </source>
</reference>
<dbReference type="AlphaFoldDB" id="A0A8H6J6S5"/>
<evidence type="ECO:0000256" key="1">
    <source>
        <dbReference type="SAM" id="MobiDB-lite"/>
    </source>
</evidence>
<evidence type="ECO:0000313" key="3">
    <source>
        <dbReference type="EMBL" id="KAF6807564.1"/>
    </source>
</evidence>
<feature type="domain" description="Heterokaryon incompatibility" evidence="2">
    <location>
        <begin position="48"/>
        <end position="110"/>
    </location>
</feature>
<evidence type="ECO:0000313" key="4">
    <source>
        <dbReference type="Proteomes" id="UP000652219"/>
    </source>
</evidence>
<dbReference type="PANTHER" id="PTHR10622">
    <property type="entry name" value="HET DOMAIN-CONTAINING PROTEIN"/>
    <property type="match status" value="1"/>
</dbReference>
<gene>
    <name evidence="3" type="ORF">CSOJ01_08079</name>
</gene>
<organism evidence="3 4">
    <name type="scientific">Colletotrichum sojae</name>
    <dbReference type="NCBI Taxonomy" id="2175907"/>
    <lineage>
        <taxon>Eukaryota</taxon>
        <taxon>Fungi</taxon>
        <taxon>Dikarya</taxon>
        <taxon>Ascomycota</taxon>
        <taxon>Pezizomycotina</taxon>
        <taxon>Sordariomycetes</taxon>
        <taxon>Hypocreomycetidae</taxon>
        <taxon>Glomerellales</taxon>
        <taxon>Glomerellaceae</taxon>
        <taxon>Colletotrichum</taxon>
        <taxon>Colletotrichum orchidearum species complex</taxon>
    </lineage>
</organism>
<dbReference type="EMBL" id="WIGN01000134">
    <property type="protein sequence ID" value="KAF6807564.1"/>
    <property type="molecule type" value="Genomic_DNA"/>
</dbReference>
<proteinExistence type="predicted"/>
<feature type="region of interest" description="Disordered" evidence="1">
    <location>
        <begin position="163"/>
        <end position="182"/>
    </location>
</feature>
<dbReference type="InterPro" id="IPR010730">
    <property type="entry name" value="HET"/>
</dbReference>
<evidence type="ECO:0000259" key="2">
    <source>
        <dbReference type="Pfam" id="PF06985"/>
    </source>
</evidence>
<name>A0A8H6J6S5_9PEZI</name>
<dbReference type="Pfam" id="PF06985">
    <property type="entry name" value="HET"/>
    <property type="match status" value="1"/>
</dbReference>
<dbReference type="Proteomes" id="UP000652219">
    <property type="component" value="Unassembled WGS sequence"/>
</dbReference>
<feature type="non-terminal residue" evidence="3">
    <location>
        <position position="1"/>
    </location>
</feature>